<feature type="region of interest" description="Disordered" evidence="2">
    <location>
        <begin position="49"/>
        <end position="81"/>
    </location>
</feature>
<protein>
    <recommendedName>
        <fullName evidence="3">Zn(2)-C6 fungal-type domain-containing protein</fullName>
    </recommendedName>
</protein>
<dbReference type="InterPro" id="IPR001138">
    <property type="entry name" value="Zn2Cys6_DnaBD"/>
</dbReference>
<dbReference type="GO" id="GO:0008270">
    <property type="term" value="F:zinc ion binding"/>
    <property type="evidence" value="ECO:0007669"/>
    <property type="project" value="InterPro"/>
</dbReference>
<dbReference type="SMART" id="SM00066">
    <property type="entry name" value="GAL4"/>
    <property type="match status" value="1"/>
</dbReference>
<evidence type="ECO:0000256" key="2">
    <source>
        <dbReference type="SAM" id="MobiDB-lite"/>
    </source>
</evidence>
<dbReference type="Pfam" id="PF00172">
    <property type="entry name" value="Zn_clus"/>
    <property type="match status" value="1"/>
</dbReference>
<dbReference type="EMBL" id="JAGPYM010000039">
    <property type="protein sequence ID" value="KAH6874350.1"/>
    <property type="molecule type" value="Genomic_DNA"/>
</dbReference>
<name>A0A9P9AJL7_9HYPO</name>
<sequence>MPPLRSGRASKACDLCRKNKTRCYATNGVSDSCLRCETLSQPCSLTTIPNSEPLSYTPAHQNRLDEAPRPPSKGRSSSVDTRFVPTFCQSNRAKLMSNRVDSRSLRRPFRLWLID</sequence>
<feature type="domain" description="Zn(2)-C6 fungal-type" evidence="3">
    <location>
        <begin position="12"/>
        <end position="45"/>
    </location>
</feature>
<evidence type="ECO:0000313" key="4">
    <source>
        <dbReference type="EMBL" id="KAH6874350.1"/>
    </source>
</evidence>
<dbReference type="CDD" id="cd00067">
    <property type="entry name" value="GAL4"/>
    <property type="match status" value="1"/>
</dbReference>
<evidence type="ECO:0000313" key="5">
    <source>
        <dbReference type="Proteomes" id="UP000777438"/>
    </source>
</evidence>
<comment type="caution">
    <text evidence="4">The sequence shown here is derived from an EMBL/GenBank/DDBJ whole genome shotgun (WGS) entry which is preliminary data.</text>
</comment>
<proteinExistence type="predicted"/>
<dbReference type="Gene3D" id="4.10.240.10">
    <property type="entry name" value="Zn(2)-C6 fungal-type DNA-binding domain"/>
    <property type="match status" value="1"/>
</dbReference>
<feature type="compositionally biased region" description="Polar residues" evidence="2">
    <location>
        <begin position="49"/>
        <end position="60"/>
    </location>
</feature>
<evidence type="ECO:0000259" key="3">
    <source>
        <dbReference type="PROSITE" id="PS50048"/>
    </source>
</evidence>
<dbReference type="OrthoDB" id="2595934at2759"/>
<organism evidence="4 5">
    <name type="scientific">Thelonectria olida</name>
    <dbReference type="NCBI Taxonomy" id="1576542"/>
    <lineage>
        <taxon>Eukaryota</taxon>
        <taxon>Fungi</taxon>
        <taxon>Dikarya</taxon>
        <taxon>Ascomycota</taxon>
        <taxon>Pezizomycotina</taxon>
        <taxon>Sordariomycetes</taxon>
        <taxon>Hypocreomycetidae</taxon>
        <taxon>Hypocreales</taxon>
        <taxon>Nectriaceae</taxon>
        <taxon>Thelonectria</taxon>
    </lineage>
</organism>
<gene>
    <name evidence="4" type="ORF">B0T10DRAFT_205586</name>
</gene>
<dbReference type="InterPro" id="IPR036864">
    <property type="entry name" value="Zn2-C6_fun-type_DNA-bd_sf"/>
</dbReference>
<dbReference type="AlphaFoldDB" id="A0A9P9AJL7"/>
<dbReference type="PROSITE" id="PS00463">
    <property type="entry name" value="ZN2_CY6_FUNGAL_1"/>
    <property type="match status" value="1"/>
</dbReference>
<keyword evidence="1" id="KW-0539">Nucleus</keyword>
<evidence type="ECO:0000256" key="1">
    <source>
        <dbReference type="ARBA" id="ARBA00023242"/>
    </source>
</evidence>
<reference evidence="4 5" key="1">
    <citation type="journal article" date="2021" name="Nat. Commun.">
        <title>Genetic determinants of endophytism in the Arabidopsis root mycobiome.</title>
        <authorList>
            <person name="Mesny F."/>
            <person name="Miyauchi S."/>
            <person name="Thiergart T."/>
            <person name="Pickel B."/>
            <person name="Atanasova L."/>
            <person name="Karlsson M."/>
            <person name="Huettel B."/>
            <person name="Barry K.W."/>
            <person name="Haridas S."/>
            <person name="Chen C."/>
            <person name="Bauer D."/>
            <person name="Andreopoulos W."/>
            <person name="Pangilinan J."/>
            <person name="LaButti K."/>
            <person name="Riley R."/>
            <person name="Lipzen A."/>
            <person name="Clum A."/>
            <person name="Drula E."/>
            <person name="Henrissat B."/>
            <person name="Kohler A."/>
            <person name="Grigoriev I.V."/>
            <person name="Martin F.M."/>
            <person name="Hacquard S."/>
        </authorList>
    </citation>
    <scope>NUCLEOTIDE SEQUENCE [LARGE SCALE GENOMIC DNA]</scope>
    <source>
        <strain evidence="4 5">MPI-CAGE-CH-0241</strain>
    </source>
</reference>
<dbReference type="Proteomes" id="UP000777438">
    <property type="component" value="Unassembled WGS sequence"/>
</dbReference>
<dbReference type="GO" id="GO:0000981">
    <property type="term" value="F:DNA-binding transcription factor activity, RNA polymerase II-specific"/>
    <property type="evidence" value="ECO:0007669"/>
    <property type="project" value="InterPro"/>
</dbReference>
<keyword evidence="5" id="KW-1185">Reference proteome</keyword>
<accession>A0A9P9AJL7</accession>
<dbReference type="SUPFAM" id="SSF57701">
    <property type="entry name" value="Zn2/Cys6 DNA-binding domain"/>
    <property type="match status" value="1"/>
</dbReference>
<dbReference type="PROSITE" id="PS50048">
    <property type="entry name" value="ZN2_CY6_FUNGAL_2"/>
    <property type="match status" value="1"/>
</dbReference>